<name>A0A6G9H812_9ACTN</name>
<dbReference type="InterPro" id="IPR000835">
    <property type="entry name" value="HTH_MarR-typ"/>
</dbReference>
<dbReference type="InterPro" id="IPR023187">
    <property type="entry name" value="Tscrpt_reg_MarR-type_CS"/>
</dbReference>
<keyword evidence="1" id="KW-0805">Transcription regulation</keyword>
<dbReference type="InterPro" id="IPR039422">
    <property type="entry name" value="MarR/SlyA-like"/>
</dbReference>
<evidence type="ECO:0000313" key="5">
    <source>
        <dbReference type="EMBL" id="QIQ06682.1"/>
    </source>
</evidence>
<dbReference type="PRINTS" id="PR00598">
    <property type="entry name" value="HTHMARR"/>
</dbReference>
<dbReference type="PANTHER" id="PTHR33164">
    <property type="entry name" value="TRANSCRIPTIONAL REGULATOR, MARR FAMILY"/>
    <property type="match status" value="1"/>
</dbReference>
<keyword evidence="2" id="KW-0238">DNA-binding</keyword>
<dbReference type="PROSITE" id="PS01117">
    <property type="entry name" value="HTH_MARR_1"/>
    <property type="match status" value="1"/>
</dbReference>
<keyword evidence="3" id="KW-0804">Transcription</keyword>
<evidence type="ECO:0000256" key="2">
    <source>
        <dbReference type="ARBA" id="ARBA00023125"/>
    </source>
</evidence>
<dbReference type="EMBL" id="CP050177">
    <property type="protein sequence ID" value="QIQ06682.1"/>
    <property type="molecule type" value="Genomic_DNA"/>
</dbReference>
<dbReference type="InterPro" id="IPR036388">
    <property type="entry name" value="WH-like_DNA-bd_sf"/>
</dbReference>
<evidence type="ECO:0000313" key="6">
    <source>
        <dbReference type="Proteomes" id="UP000501179"/>
    </source>
</evidence>
<dbReference type="AlphaFoldDB" id="A0A6G9H812"/>
<dbReference type="SMART" id="SM00347">
    <property type="entry name" value="HTH_MARR"/>
    <property type="match status" value="1"/>
</dbReference>
<dbReference type="GO" id="GO:0003700">
    <property type="term" value="F:DNA-binding transcription factor activity"/>
    <property type="evidence" value="ECO:0007669"/>
    <property type="project" value="InterPro"/>
</dbReference>
<protein>
    <submittedName>
        <fullName evidence="5">MarR family transcriptional regulator</fullName>
    </submittedName>
</protein>
<feature type="domain" description="HTH marR-type" evidence="4">
    <location>
        <begin position="1"/>
        <end position="133"/>
    </location>
</feature>
<dbReference type="Pfam" id="PF12802">
    <property type="entry name" value="MarR_2"/>
    <property type="match status" value="1"/>
</dbReference>
<dbReference type="GO" id="GO:0003677">
    <property type="term" value="F:DNA binding"/>
    <property type="evidence" value="ECO:0007669"/>
    <property type="project" value="UniProtKB-KW"/>
</dbReference>
<dbReference type="KEGG" id="slia:HA039_03985"/>
<evidence type="ECO:0000256" key="3">
    <source>
        <dbReference type="ARBA" id="ARBA00023163"/>
    </source>
</evidence>
<reference evidence="5 6" key="1">
    <citation type="submission" date="2020-03" db="EMBL/GenBank/DDBJ databases">
        <title>A novel species.</title>
        <authorList>
            <person name="Gao J."/>
        </authorList>
    </citation>
    <scope>NUCLEOTIDE SEQUENCE [LARGE SCALE GENOMIC DNA]</scope>
    <source>
        <strain evidence="5 6">QMT-12</strain>
    </source>
</reference>
<sequence>MGLRFLSVAYRVREKVDQHMSAAGLSLSRAKVLRLLAGHGALHQAELAALLGQAPRSVSQTVEALERAGLIARTVDPGDRRRKTVSVTAEGRAALVSGERAGTRILSDLFGSLDIPRLSELDALLALLDQDPDNE</sequence>
<dbReference type="Gene3D" id="1.10.10.10">
    <property type="entry name" value="Winged helix-like DNA-binding domain superfamily/Winged helix DNA-binding domain"/>
    <property type="match status" value="1"/>
</dbReference>
<dbReference type="SUPFAM" id="SSF46785">
    <property type="entry name" value="Winged helix' DNA-binding domain"/>
    <property type="match status" value="1"/>
</dbReference>
<gene>
    <name evidence="5" type="ORF">HA039_03985</name>
</gene>
<dbReference type="PANTHER" id="PTHR33164:SF43">
    <property type="entry name" value="HTH-TYPE TRANSCRIPTIONAL REPRESSOR YETL"/>
    <property type="match status" value="1"/>
</dbReference>
<proteinExistence type="predicted"/>
<dbReference type="GO" id="GO:0006950">
    <property type="term" value="P:response to stress"/>
    <property type="evidence" value="ECO:0007669"/>
    <property type="project" value="TreeGrafter"/>
</dbReference>
<evidence type="ECO:0000259" key="4">
    <source>
        <dbReference type="PROSITE" id="PS50995"/>
    </source>
</evidence>
<dbReference type="InterPro" id="IPR036390">
    <property type="entry name" value="WH_DNA-bd_sf"/>
</dbReference>
<keyword evidence="6" id="KW-1185">Reference proteome</keyword>
<dbReference type="Proteomes" id="UP000501179">
    <property type="component" value="Chromosome"/>
</dbReference>
<dbReference type="PROSITE" id="PS50995">
    <property type="entry name" value="HTH_MARR_2"/>
    <property type="match status" value="1"/>
</dbReference>
<evidence type="ECO:0000256" key="1">
    <source>
        <dbReference type="ARBA" id="ARBA00023015"/>
    </source>
</evidence>
<organism evidence="5 6">
    <name type="scientific">Streptomyces liangshanensis</name>
    <dbReference type="NCBI Taxonomy" id="2717324"/>
    <lineage>
        <taxon>Bacteria</taxon>
        <taxon>Bacillati</taxon>
        <taxon>Actinomycetota</taxon>
        <taxon>Actinomycetes</taxon>
        <taxon>Kitasatosporales</taxon>
        <taxon>Streptomycetaceae</taxon>
        <taxon>Streptomyces</taxon>
    </lineage>
</organism>
<accession>A0A6G9H812</accession>